<dbReference type="AlphaFoldDB" id="A0A5C6AIQ7"/>
<dbReference type="RefSeq" id="WP_146443371.1">
    <property type="nucleotide sequence ID" value="NZ_SJPR01000001.1"/>
</dbReference>
<feature type="chain" id="PRO_5023105837" description="PsbP C-terminal domain-containing protein" evidence="1">
    <location>
        <begin position="21"/>
        <end position="187"/>
    </location>
</feature>
<dbReference type="EMBL" id="SJPR01000001">
    <property type="protein sequence ID" value="TWT99942.1"/>
    <property type="molecule type" value="Genomic_DNA"/>
</dbReference>
<protein>
    <recommendedName>
        <fullName evidence="4">PsbP C-terminal domain-containing protein</fullName>
    </recommendedName>
</protein>
<dbReference type="Proteomes" id="UP000317421">
    <property type="component" value="Unassembled WGS sequence"/>
</dbReference>
<feature type="signal peptide" evidence="1">
    <location>
        <begin position="1"/>
        <end position="20"/>
    </location>
</feature>
<proteinExistence type="predicted"/>
<gene>
    <name evidence="2" type="ORF">Pla108_08860</name>
</gene>
<keyword evidence="1" id="KW-0732">Signal</keyword>
<sequence precursor="true">MIARLLLVVALGAVTSSTRADEAATRAIEVAEGALVFDAPADWESVTPANRIIEHEIAVPAPSGSDAGPARLTVMAAGGSVDANLARWVGQFQGTEGGADRQSAKVEKQQSGGMEITLIDVAGTYLESLRGPFGPKTPRPDYRLVGAIVETKGEGNYFFKLIGPAATVEPAVERFQAMVPTLRKSGE</sequence>
<dbReference type="OrthoDB" id="5764172at2"/>
<comment type="caution">
    <text evidence="2">The sequence shown here is derived from an EMBL/GenBank/DDBJ whole genome shotgun (WGS) entry which is preliminary data.</text>
</comment>
<evidence type="ECO:0000313" key="2">
    <source>
        <dbReference type="EMBL" id="TWT99942.1"/>
    </source>
</evidence>
<evidence type="ECO:0000313" key="3">
    <source>
        <dbReference type="Proteomes" id="UP000317421"/>
    </source>
</evidence>
<keyword evidence="3" id="KW-1185">Reference proteome</keyword>
<evidence type="ECO:0008006" key="4">
    <source>
        <dbReference type="Google" id="ProtNLM"/>
    </source>
</evidence>
<evidence type="ECO:0000256" key="1">
    <source>
        <dbReference type="SAM" id="SignalP"/>
    </source>
</evidence>
<organism evidence="2 3">
    <name type="scientific">Botrimarina colliarenosi</name>
    <dbReference type="NCBI Taxonomy" id="2528001"/>
    <lineage>
        <taxon>Bacteria</taxon>
        <taxon>Pseudomonadati</taxon>
        <taxon>Planctomycetota</taxon>
        <taxon>Planctomycetia</taxon>
        <taxon>Pirellulales</taxon>
        <taxon>Lacipirellulaceae</taxon>
        <taxon>Botrimarina</taxon>
    </lineage>
</organism>
<name>A0A5C6AIQ7_9BACT</name>
<accession>A0A5C6AIQ7</accession>
<reference evidence="2 3" key="1">
    <citation type="submission" date="2019-02" db="EMBL/GenBank/DDBJ databases">
        <title>Deep-cultivation of Planctomycetes and their phenomic and genomic characterization uncovers novel biology.</title>
        <authorList>
            <person name="Wiegand S."/>
            <person name="Jogler M."/>
            <person name="Boedeker C."/>
            <person name="Pinto D."/>
            <person name="Vollmers J."/>
            <person name="Rivas-Marin E."/>
            <person name="Kohn T."/>
            <person name="Peeters S.H."/>
            <person name="Heuer A."/>
            <person name="Rast P."/>
            <person name="Oberbeckmann S."/>
            <person name="Bunk B."/>
            <person name="Jeske O."/>
            <person name="Meyerdierks A."/>
            <person name="Storesund J.E."/>
            <person name="Kallscheuer N."/>
            <person name="Luecker S."/>
            <person name="Lage O.M."/>
            <person name="Pohl T."/>
            <person name="Merkel B.J."/>
            <person name="Hornburger P."/>
            <person name="Mueller R.-W."/>
            <person name="Bruemmer F."/>
            <person name="Labrenz M."/>
            <person name="Spormann A.M."/>
            <person name="Op Den Camp H."/>
            <person name="Overmann J."/>
            <person name="Amann R."/>
            <person name="Jetten M.S.M."/>
            <person name="Mascher T."/>
            <person name="Medema M.H."/>
            <person name="Devos D.P."/>
            <person name="Kaster A.-K."/>
            <person name="Ovreas L."/>
            <person name="Rohde M."/>
            <person name="Galperin M.Y."/>
            <person name="Jogler C."/>
        </authorList>
    </citation>
    <scope>NUCLEOTIDE SEQUENCE [LARGE SCALE GENOMIC DNA]</scope>
    <source>
        <strain evidence="2 3">Pla108</strain>
    </source>
</reference>